<feature type="transmembrane region" description="Helical" evidence="5">
    <location>
        <begin position="129"/>
        <end position="150"/>
    </location>
</feature>
<feature type="transmembrane region" description="Helical" evidence="5">
    <location>
        <begin position="200"/>
        <end position="216"/>
    </location>
</feature>
<feature type="transmembrane region" description="Helical" evidence="5">
    <location>
        <begin position="46"/>
        <end position="64"/>
    </location>
</feature>
<evidence type="ECO:0000256" key="3">
    <source>
        <dbReference type="ARBA" id="ARBA00022989"/>
    </source>
</evidence>
<proteinExistence type="predicted"/>
<evidence type="ECO:0000256" key="4">
    <source>
        <dbReference type="ARBA" id="ARBA00023136"/>
    </source>
</evidence>
<dbReference type="EMBL" id="VSSQ01002824">
    <property type="protein sequence ID" value="MPM17587.1"/>
    <property type="molecule type" value="Genomic_DNA"/>
</dbReference>
<sequence length="417" mass="47726">MRKTDFRRLDREQYTDIMFCSVVGYSLIIFTNNNIIRLIVGNTYNLDTAFVTLCYLFFAIKSLPQVLLSTKVRDSLFLLMLICLPLLAAFYSLSNFDITKRILHQVIFNCIPAYAFGISIKDYKQTCKYLYNFAWIALILLFFDVYIIEVLSSDHMLGYAALFCGCIFVVDLISRHKLINIIGLLVAIILTVQSDTAGSLVALTICSLIAALYYVKPLTPVKLLFLAIGTILVVAVIINYKVIVLAASTYLGKYNVNVNVLQEILDNNVAADRYRISIFNYCWEYAKTHLFWGCGVGNDRVLITQNTLVRYQKMLGNYPHNIFLEFMMQFGLIIGCIISICLVRFLLCYIVRENDTSAQKIMIILIAIGLLPLFYSSSYIENASFFLLVGFCIGRLRLIKRARMYSKRNRENQYDAN</sequence>
<feature type="transmembrane region" description="Helical" evidence="5">
    <location>
        <begin position="326"/>
        <end position="349"/>
    </location>
</feature>
<feature type="domain" description="O-antigen ligase-related" evidence="6">
    <location>
        <begin position="183"/>
        <end position="333"/>
    </location>
</feature>
<dbReference type="GO" id="GO:0016020">
    <property type="term" value="C:membrane"/>
    <property type="evidence" value="ECO:0007669"/>
    <property type="project" value="UniProtKB-SubCell"/>
</dbReference>
<dbReference type="PANTHER" id="PTHR37422">
    <property type="entry name" value="TEICHURONIC ACID BIOSYNTHESIS PROTEIN TUAE"/>
    <property type="match status" value="1"/>
</dbReference>
<feature type="transmembrane region" description="Helical" evidence="5">
    <location>
        <begin position="361"/>
        <end position="377"/>
    </location>
</feature>
<evidence type="ECO:0000256" key="5">
    <source>
        <dbReference type="SAM" id="Phobius"/>
    </source>
</evidence>
<keyword evidence="3 5" id="KW-1133">Transmembrane helix</keyword>
<feature type="transmembrane region" description="Helical" evidence="5">
    <location>
        <begin position="178"/>
        <end position="194"/>
    </location>
</feature>
<gene>
    <name evidence="7" type="ORF">SDC9_63984</name>
</gene>
<organism evidence="7">
    <name type="scientific">bioreactor metagenome</name>
    <dbReference type="NCBI Taxonomy" id="1076179"/>
    <lineage>
        <taxon>unclassified sequences</taxon>
        <taxon>metagenomes</taxon>
        <taxon>ecological metagenomes</taxon>
    </lineage>
</organism>
<protein>
    <recommendedName>
        <fullName evidence="6">O-antigen ligase-related domain-containing protein</fullName>
    </recommendedName>
</protein>
<evidence type="ECO:0000256" key="2">
    <source>
        <dbReference type="ARBA" id="ARBA00022692"/>
    </source>
</evidence>
<dbReference type="PANTHER" id="PTHR37422:SF17">
    <property type="entry name" value="O-ANTIGEN LIGASE"/>
    <property type="match status" value="1"/>
</dbReference>
<dbReference type="Pfam" id="PF04932">
    <property type="entry name" value="Wzy_C"/>
    <property type="match status" value="1"/>
</dbReference>
<keyword evidence="2 5" id="KW-0812">Transmembrane</keyword>
<feature type="transmembrane region" description="Helical" evidence="5">
    <location>
        <begin position="76"/>
        <end position="96"/>
    </location>
</feature>
<feature type="transmembrane region" description="Helical" evidence="5">
    <location>
        <begin position="223"/>
        <end position="251"/>
    </location>
</feature>
<keyword evidence="4 5" id="KW-0472">Membrane</keyword>
<comment type="subcellular location">
    <subcellularLocation>
        <location evidence="1">Membrane</location>
        <topology evidence="1">Multi-pass membrane protein</topology>
    </subcellularLocation>
</comment>
<comment type="caution">
    <text evidence="7">The sequence shown here is derived from an EMBL/GenBank/DDBJ whole genome shotgun (WGS) entry which is preliminary data.</text>
</comment>
<dbReference type="InterPro" id="IPR007016">
    <property type="entry name" value="O-antigen_ligase-rel_domated"/>
</dbReference>
<feature type="transmembrane region" description="Helical" evidence="5">
    <location>
        <begin position="156"/>
        <end position="173"/>
    </location>
</feature>
<dbReference type="AlphaFoldDB" id="A0A644XNM4"/>
<dbReference type="InterPro" id="IPR051533">
    <property type="entry name" value="WaaL-like"/>
</dbReference>
<evidence type="ECO:0000313" key="7">
    <source>
        <dbReference type="EMBL" id="MPM17587.1"/>
    </source>
</evidence>
<evidence type="ECO:0000259" key="6">
    <source>
        <dbReference type="Pfam" id="PF04932"/>
    </source>
</evidence>
<accession>A0A644XNM4</accession>
<evidence type="ECO:0000256" key="1">
    <source>
        <dbReference type="ARBA" id="ARBA00004141"/>
    </source>
</evidence>
<reference evidence="7" key="1">
    <citation type="submission" date="2019-08" db="EMBL/GenBank/DDBJ databases">
        <authorList>
            <person name="Kucharzyk K."/>
            <person name="Murdoch R.W."/>
            <person name="Higgins S."/>
            <person name="Loffler F."/>
        </authorList>
    </citation>
    <scope>NUCLEOTIDE SEQUENCE</scope>
</reference>
<name>A0A644XNM4_9ZZZZ</name>
<feature type="transmembrane region" description="Helical" evidence="5">
    <location>
        <begin position="383"/>
        <end position="399"/>
    </location>
</feature>